<evidence type="ECO:0000259" key="6">
    <source>
        <dbReference type="PROSITE" id="PS50977"/>
    </source>
</evidence>
<dbReference type="EMBL" id="RXOL01000011">
    <property type="protein sequence ID" value="RVQ64854.1"/>
    <property type="molecule type" value="Genomic_DNA"/>
</dbReference>
<dbReference type="Proteomes" id="UP000283003">
    <property type="component" value="Unassembled WGS sequence"/>
</dbReference>
<comment type="caution">
    <text evidence="7">The sequence shown here is derived from an EMBL/GenBank/DDBJ whole genome shotgun (WGS) entry which is preliminary data.</text>
</comment>
<evidence type="ECO:0000313" key="8">
    <source>
        <dbReference type="Proteomes" id="UP000283003"/>
    </source>
</evidence>
<feature type="compositionally biased region" description="Basic and acidic residues" evidence="5">
    <location>
        <begin position="1"/>
        <end position="11"/>
    </location>
</feature>
<dbReference type="InterPro" id="IPR036271">
    <property type="entry name" value="Tet_transcr_reg_TetR-rel_C_sf"/>
</dbReference>
<evidence type="ECO:0000256" key="1">
    <source>
        <dbReference type="ARBA" id="ARBA00023015"/>
    </source>
</evidence>
<dbReference type="PANTHER" id="PTHR30055">
    <property type="entry name" value="HTH-TYPE TRANSCRIPTIONAL REGULATOR RUTR"/>
    <property type="match status" value="1"/>
</dbReference>
<dbReference type="Pfam" id="PF00440">
    <property type="entry name" value="TetR_N"/>
    <property type="match status" value="1"/>
</dbReference>
<dbReference type="InterPro" id="IPR050109">
    <property type="entry name" value="HTH-type_TetR-like_transc_reg"/>
</dbReference>
<evidence type="ECO:0000256" key="3">
    <source>
        <dbReference type="ARBA" id="ARBA00023163"/>
    </source>
</evidence>
<dbReference type="InterPro" id="IPR009057">
    <property type="entry name" value="Homeodomain-like_sf"/>
</dbReference>
<protein>
    <submittedName>
        <fullName evidence="7">TetR/AcrR family transcriptional regulator</fullName>
    </submittedName>
</protein>
<gene>
    <name evidence="7" type="ORF">EKN06_14755</name>
</gene>
<dbReference type="AlphaFoldDB" id="A0A437GU77"/>
<proteinExistence type="predicted"/>
<evidence type="ECO:0000256" key="4">
    <source>
        <dbReference type="PROSITE-ProRule" id="PRU00335"/>
    </source>
</evidence>
<dbReference type="PANTHER" id="PTHR30055:SF226">
    <property type="entry name" value="HTH-TYPE TRANSCRIPTIONAL REGULATOR PKSA"/>
    <property type="match status" value="1"/>
</dbReference>
<dbReference type="Gene3D" id="1.10.10.60">
    <property type="entry name" value="Homeodomain-like"/>
    <property type="match status" value="1"/>
</dbReference>
<dbReference type="GO" id="GO:0000976">
    <property type="term" value="F:transcription cis-regulatory region binding"/>
    <property type="evidence" value="ECO:0007669"/>
    <property type="project" value="TreeGrafter"/>
</dbReference>
<feature type="region of interest" description="Disordered" evidence="5">
    <location>
        <begin position="1"/>
        <end position="30"/>
    </location>
</feature>
<evidence type="ECO:0000256" key="2">
    <source>
        <dbReference type="ARBA" id="ARBA00023125"/>
    </source>
</evidence>
<dbReference type="GO" id="GO:0003700">
    <property type="term" value="F:DNA-binding transcription factor activity"/>
    <property type="evidence" value="ECO:0007669"/>
    <property type="project" value="TreeGrafter"/>
</dbReference>
<dbReference type="PROSITE" id="PS50977">
    <property type="entry name" value="HTH_TETR_2"/>
    <property type="match status" value="1"/>
</dbReference>
<keyword evidence="2 4" id="KW-0238">DNA-binding</keyword>
<dbReference type="RefSeq" id="WP_127613672.1">
    <property type="nucleotide sequence ID" value="NZ_RXOL01000011.1"/>
</dbReference>
<organism evidence="7 8">
    <name type="scientific">Croceicoccus ponticola</name>
    <dbReference type="NCBI Taxonomy" id="2217664"/>
    <lineage>
        <taxon>Bacteria</taxon>
        <taxon>Pseudomonadati</taxon>
        <taxon>Pseudomonadota</taxon>
        <taxon>Alphaproteobacteria</taxon>
        <taxon>Sphingomonadales</taxon>
        <taxon>Erythrobacteraceae</taxon>
        <taxon>Croceicoccus</taxon>
    </lineage>
</organism>
<feature type="domain" description="HTH tetR-type" evidence="6">
    <location>
        <begin position="35"/>
        <end position="95"/>
    </location>
</feature>
<keyword evidence="8" id="KW-1185">Reference proteome</keyword>
<dbReference type="OrthoDB" id="7056813at2"/>
<dbReference type="SUPFAM" id="SSF46689">
    <property type="entry name" value="Homeodomain-like"/>
    <property type="match status" value="1"/>
</dbReference>
<dbReference type="FunFam" id="1.10.10.60:FF:000141">
    <property type="entry name" value="TetR family transcriptional regulator"/>
    <property type="match status" value="1"/>
</dbReference>
<reference evidence="7 8" key="1">
    <citation type="submission" date="2018-12" db="EMBL/GenBank/DDBJ databases">
        <title>Croceicoccus ponticola sp. nov., a lipolytic bacterium isolated from seawater.</title>
        <authorList>
            <person name="Yoon J.-H."/>
        </authorList>
    </citation>
    <scope>NUCLEOTIDE SEQUENCE [LARGE SCALE GENOMIC DNA]</scope>
    <source>
        <strain evidence="7 8">GM-16</strain>
    </source>
</reference>
<sequence>MKNAAKTHELAETAQPDPVQEDAVQPRVSWRRRKSARPQEIVDAATRLLEEEGTANLSMAHIARGAGVSEATLYKYFESKQALLSEVFTQWAKPFVARLSEELPSITDLHSQLTLVGLRFLRGIESTPRLHRIFYQEIRWNDYRGSTLHQINHDFAQTVVDAVQAAVERGEVRPDIQPAMVRDALFGGLEHIAMRTIFINRPFDAAEEVARYVDMILNGIGAVRADVGYAEKASDNADRLGQQIDRLESLMARLEKP</sequence>
<dbReference type="SUPFAM" id="SSF48498">
    <property type="entry name" value="Tetracyclin repressor-like, C-terminal domain"/>
    <property type="match status" value="1"/>
</dbReference>
<evidence type="ECO:0000256" key="5">
    <source>
        <dbReference type="SAM" id="MobiDB-lite"/>
    </source>
</evidence>
<name>A0A437GU77_9SPHN</name>
<accession>A0A437GU77</accession>
<dbReference type="Gene3D" id="1.10.357.10">
    <property type="entry name" value="Tetracycline Repressor, domain 2"/>
    <property type="match status" value="1"/>
</dbReference>
<evidence type="ECO:0000313" key="7">
    <source>
        <dbReference type="EMBL" id="RVQ64854.1"/>
    </source>
</evidence>
<dbReference type="InterPro" id="IPR001647">
    <property type="entry name" value="HTH_TetR"/>
</dbReference>
<feature type="DNA-binding region" description="H-T-H motif" evidence="4">
    <location>
        <begin position="58"/>
        <end position="77"/>
    </location>
</feature>
<dbReference type="PRINTS" id="PR00455">
    <property type="entry name" value="HTHTETR"/>
</dbReference>
<keyword evidence="1" id="KW-0805">Transcription regulation</keyword>
<keyword evidence="3" id="KW-0804">Transcription</keyword>